<dbReference type="InterPro" id="IPR004875">
    <property type="entry name" value="DDE_SF_endonuclease_dom"/>
</dbReference>
<protein>
    <recommendedName>
        <fullName evidence="1">DDE-1 domain-containing protein</fullName>
    </recommendedName>
</protein>
<evidence type="ECO:0000259" key="1">
    <source>
        <dbReference type="Pfam" id="PF03184"/>
    </source>
</evidence>
<accession>G4ZLV7</accession>
<dbReference type="OMA" id="QAECCEL"/>
<dbReference type="GO" id="GO:0003676">
    <property type="term" value="F:nucleic acid binding"/>
    <property type="evidence" value="ECO:0007669"/>
    <property type="project" value="InterPro"/>
</dbReference>
<dbReference type="RefSeq" id="XP_009529041.1">
    <property type="nucleotide sequence ID" value="XM_009530746.1"/>
</dbReference>
<dbReference type="Pfam" id="PF03184">
    <property type="entry name" value="DDE_1"/>
    <property type="match status" value="1"/>
</dbReference>
<keyword evidence="3" id="KW-1185">Reference proteome</keyword>
<dbReference type="Proteomes" id="UP000002640">
    <property type="component" value="Unassembled WGS sequence"/>
</dbReference>
<reference evidence="2 3" key="1">
    <citation type="journal article" date="2006" name="Science">
        <title>Phytophthora genome sequences uncover evolutionary origins and mechanisms of pathogenesis.</title>
        <authorList>
            <person name="Tyler B.M."/>
            <person name="Tripathy S."/>
            <person name="Zhang X."/>
            <person name="Dehal P."/>
            <person name="Jiang R.H."/>
            <person name="Aerts A."/>
            <person name="Arredondo F.D."/>
            <person name="Baxter L."/>
            <person name="Bensasson D."/>
            <person name="Beynon J.L."/>
            <person name="Chapman J."/>
            <person name="Damasceno C.M."/>
            <person name="Dorrance A.E."/>
            <person name="Dou D."/>
            <person name="Dickerman A.W."/>
            <person name="Dubchak I.L."/>
            <person name="Garbelotto M."/>
            <person name="Gijzen M."/>
            <person name="Gordon S.G."/>
            <person name="Govers F."/>
            <person name="Grunwald N.J."/>
            <person name="Huang W."/>
            <person name="Ivors K.L."/>
            <person name="Jones R.W."/>
            <person name="Kamoun S."/>
            <person name="Krampis K."/>
            <person name="Lamour K.H."/>
            <person name="Lee M.K."/>
            <person name="McDonald W.H."/>
            <person name="Medina M."/>
            <person name="Meijer H.J."/>
            <person name="Nordberg E.K."/>
            <person name="Maclean D.J."/>
            <person name="Ospina-Giraldo M.D."/>
            <person name="Morris P.F."/>
            <person name="Phuntumart V."/>
            <person name="Putnam N.H."/>
            <person name="Rash S."/>
            <person name="Rose J.K."/>
            <person name="Sakihama Y."/>
            <person name="Salamov A.A."/>
            <person name="Savidor A."/>
            <person name="Scheuring C.F."/>
            <person name="Smith B.M."/>
            <person name="Sobral B.W."/>
            <person name="Terry A."/>
            <person name="Torto-Alalibo T.A."/>
            <person name="Win J."/>
            <person name="Xu Z."/>
            <person name="Zhang H."/>
            <person name="Grigoriev I.V."/>
            <person name="Rokhsar D.S."/>
            <person name="Boore J.L."/>
        </authorList>
    </citation>
    <scope>NUCLEOTIDE SEQUENCE [LARGE SCALE GENOMIC DNA]</scope>
    <source>
        <strain evidence="2 3">P6497</strain>
    </source>
</reference>
<organism evidence="2 3">
    <name type="scientific">Phytophthora sojae (strain P6497)</name>
    <name type="common">Soybean stem and root rot agent</name>
    <name type="synonym">Phytophthora megasperma f. sp. glycines</name>
    <dbReference type="NCBI Taxonomy" id="1094619"/>
    <lineage>
        <taxon>Eukaryota</taxon>
        <taxon>Sar</taxon>
        <taxon>Stramenopiles</taxon>
        <taxon>Oomycota</taxon>
        <taxon>Peronosporomycetes</taxon>
        <taxon>Peronosporales</taxon>
        <taxon>Peronosporaceae</taxon>
        <taxon>Phytophthora</taxon>
    </lineage>
</organism>
<dbReference type="EMBL" id="JH159155">
    <property type="protein sequence ID" value="EGZ15292.1"/>
    <property type="molecule type" value="Genomic_DNA"/>
</dbReference>
<name>G4ZLV7_PHYSP</name>
<gene>
    <name evidence="2" type="ORF">PHYSODRAFT_509057</name>
</gene>
<dbReference type="KEGG" id="psoj:PHYSODRAFT_509057"/>
<dbReference type="AlphaFoldDB" id="G4ZLV7"/>
<evidence type="ECO:0000313" key="2">
    <source>
        <dbReference type="EMBL" id="EGZ15292.1"/>
    </source>
</evidence>
<dbReference type="GeneID" id="20658943"/>
<feature type="domain" description="DDE-1" evidence="1">
    <location>
        <begin position="37"/>
        <end position="208"/>
    </location>
</feature>
<sequence length="234" mass="25841">MDQTAIFIDMNVKMTIEFVGTPTVDVVQGCEVNGFRASVFLAASATGVKLPPLIVFAGIPGGPVSHSVWSPYFGSPGCEHTVQRKAYCSEDVKHEWIQRIWRPSVDGCKLLLLDSLKVHKMQTVKTVLEEKCCTPVEFIPPGITGIAQPMDVAVMKSFKDHVRYVYATNDLAITNDFPETSQQKRELLSRFVADAWNKVLAASIRNGFIKSGIVPIGPRDSADRFRVGEVQTRA</sequence>
<dbReference type="InParanoid" id="G4ZLV7"/>
<evidence type="ECO:0000313" key="3">
    <source>
        <dbReference type="Proteomes" id="UP000002640"/>
    </source>
</evidence>
<dbReference type="STRING" id="1094619.G4ZLV7"/>
<proteinExistence type="predicted"/>